<dbReference type="InterPro" id="IPR036390">
    <property type="entry name" value="WH_DNA-bd_sf"/>
</dbReference>
<dbReference type="PANTHER" id="PTHR30346">
    <property type="entry name" value="TRANSCRIPTIONAL DUAL REGULATOR HCAR-RELATED"/>
    <property type="match status" value="1"/>
</dbReference>
<evidence type="ECO:0000259" key="5">
    <source>
        <dbReference type="PROSITE" id="PS50931"/>
    </source>
</evidence>
<keyword evidence="3" id="KW-0238">DNA-binding</keyword>
<proteinExistence type="inferred from homology"/>
<keyword evidence="2" id="KW-0805">Transcription regulation</keyword>
<dbReference type="InterPro" id="IPR000847">
    <property type="entry name" value="LysR_HTH_N"/>
</dbReference>
<comment type="similarity">
    <text evidence="1">Belongs to the LysR transcriptional regulatory family.</text>
</comment>
<dbReference type="PROSITE" id="PS50931">
    <property type="entry name" value="HTH_LYSR"/>
    <property type="match status" value="1"/>
</dbReference>
<evidence type="ECO:0000256" key="2">
    <source>
        <dbReference type="ARBA" id="ARBA00023015"/>
    </source>
</evidence>
<dbReference type="Gene3D" id="1.10.10.10">
    <property type="entry name" value="Winged helix-like DNA-binding domain superfamily/Winged helix DNA-binding domain"/>
    <property type="match status" value="1"/>
</dbReference>
<dbReference type="RefSeq" id="WP_078604197.1">
    <property type="nucleotide sequence ID" value="NZ_MPZV01000001.1"/>
</dbReference>
<evidence type="ECO:0000313" key="7">
    <source>
        <dbReference type="Proteomes" id="UP000190787"/>
    </source>
</evidence>
<name>A0ABX3N4J3_9RHOB</name>
<dbReference type="PANTHER" id="PTHR30346:SF17">
    <property type="entry name" value="LYSR FAMILY TRANSCRIPTIONAL REGULATOR"/>
    <property type="match status" value="1"/>
</dbReference>
<dbReference type="PRINTS" id="PR00039">
    <property type="entry name" value="HTHLYSR"/>
</dbReference>
<sequence>MEMRQLRYFVAVARERSFSRAANTLNMAQPPLSRQIQMLEAEMGAELIDRSVRPLRLSPAGRLFLKQAEQILGHAEATKVMMTRTIKSAKRSVVFGFVASTMYGRFPALIRGFRKKASDIEVHLVEMSSLEQINALKEGRIDAGFGTQRFEDTDIRRVLLREEQMIVALPITHNLAGTDAPLPLSRVAEEPQILYPSKPRPSYADQVLTVFHDHGLTPMIAHEARELHIALGLVAAEEGIAVVPASLDRLRMEGICYRPIEEHPTSPIFMNYRQGDTSPPICLMKEVICEMYPDWGYAVPEGLREP</sequence>
<dbReference type="Gene3D" id="3.40.190.10">
    <property type="entry name" value="Periplasmic binding protein-like II"/>
    <property type="match status" value="2"/>
</dbReference>
<dbReference type="EMBL" id="MPZV01000001">
    <property type="protein sequence ID" value="OOY25820.1"/>
    <property type="molecule type" value="Genomic_DNA"/>
</dbReference>
<evidence type="ECO:0000313" key="6">
    <source>
        <dbReference type="EMBL" id="OOY25820.1"/>
    </source>
</evidence>
<keyword evidence="7" id="KW-1185">Reference proteome</keyword>
<dbReference type="InterPro" id="IPR005119">
    <property type="entry name" value="LysR_subst-bd"/>
</dbReference>
<evidence type="ECO:0000256" key="3">
    <source>
        <dbReference type="ARBA" id="ARBA00023125"/>
    </source>
</evidence>
<dbReference type="SUPFAM" id="SSF53850">
    <property type="entry name" value="Periplasmic binding protein-like II"/>
    <property type="match status" value="1"/>
</dbReference>
<evidence type="ECO:0000256" key="1">
    <source>
        <dbReference type="ARBA" id="ARBA00009437"/>
    </source>
</evidence>
<comment type="caution">
    <text evidence="6">The sequence shown here is derived from an EMBL/GenBank/DDBJ whole genome shotgun (WGS) entry which is preliminary data.</text>
</comment>
<protein>
    <submittedName>
        <fullName evidence="6">LysR family transcriptional regulator</fullName>
    </submittedName>
</protein>
<dbReference type="SUPFAM" id="SSF46785">
    <property type="entry name" value="Winged helix' DNA-binding domain"/>
    <property type="match status" value="1"/>
</dbReference>
<dbReference type="Proteomes" id="UP000190787">
    <property type="component" value="Unassembled WGS sequence"/>
</dbReference>
<feature type="domain" description="HTH lysR-type" evidence="5">
    <location>
        <begin position="1"/>
        <end position="58"/>
    </location>
</feature>
<dbReference type="Pfam" id="PF00126">
    <property type="entry name" value="HTH_1"/>
    <property type="match status" value="1"/>
</dbReference>
<gene>
    <name evidence="6" type="ORF">BMI91_05365</name>
</gene>
<dbReference type="InterPro" id="IPR036388">
    <property type="entry name" value="WH-like_DNA-bd_sf"/>
</dbReference>
<dbReference type="CDD" id="cd08445">
    <property type="entry name" value="PBP2_BenM_CatM_CatR"/>
    <property type="match status" value="1"/>
</dbReference>
<organism evidence="6 7">
    <name type="scientific">Thioclava sediminum</name>
    <dbReference type="NCBI Taxonomy" id="1915319"/>
    <lineage>
        <taxon>Bacteria</taxon>
        <taxon>Pseudomonadati</taxon>
        <taxon>Pseudomonadota</taxon>
        <taxon>Alphaproteobacteria</taxon>
        <taxon>Rhodobacterales</taxon>
        <taxon>Paracoccaceae</taxon>
        <taxon>Thioclava</taxon>
    </lineage>
</organism>
<reference evidence="6 7" key="1">
    <citation type="submission" date="2016-11" db="EMBL/GenBank/DDBJ databases">
        <title>A multilocus sequence analysis scheme for characterization of bacteria in the genus Thioclava.</title>
        <authorList>
            <person name="Liu Y."/>
            <person name="Shao Z."/>
        </authorList>
    </citation>
    <scope>NUCLEOTIDE SEQUENCE [LARGE SCALE GENOMIC DNA]</scope>
    <source>
        <strain evidence="6 7">TAW-CT134</strain>
    </source>
</reference>
<evidence type="ECO:0000256" key="4">
    <source>
        <dbReference type="ARBA" id="ARBA00023163"/>
    </source>
</evidence>
<keyword evidence="4" id="KW-0804">Transcription</keyword>
<dbReference type="Pfam" id="PF03466">
    <property type="entry name" value="LysR_substrate"/>
    <property type="match status" value="1"/>
</dbReference>
<accession>A0ABX3N4J3</accession>